<feature type="compositionally biased region" description="Low complexity" evidence="1">
    <location>
        <begin position="120"/>
        <end position="129"/>
    </location>
</feature>
<feature type="region of interest" description="Disordered" evidence="1">
    <location>
        <begin position="115"/>
        <end position="142"/>
    </location>
</feature>
<comment type="caution">
    <text evidence="2">The sequence shown here is derived from an EMBL/GenBank/DDBJ whole genome shotgun (WGS) entry which is preliminary data.</text>
</comment>
<proteinExistence type="predicted"/>
<evidence type="ECO:0000256" key="1">
    <source>
        <dbReference type="SAM" id="MobiDB-lite"/>
    </source>
</evidence>
<protein>
    <submittedName>
        <fullName evidence="2">Uncharacterized protein</fullName>
    </submittedName>
</protein>
<dbReference type="Proteomes" id="UP000252419">
    <property type="component" value="Unassembled WGS sequence"/>
</dbReference>
<reference evidence="2 3" key="1">
    <citation type="submission" date="2014-07" db="EMBL/GenBank/DDBJ databases">
        <title>Draft genome sequence of Thalassospira xianhensis P-4 (MCCC 1A02616).</title>
        <authorList>
            <person name="Lai Q."/>
            <person name="Shao Z."/>
        </authorList>
    </citation>
    <scope>NUCLEOTIDE SEQUENCE [LARGE SCALE GENOMIC DNA]</scope>
    <source>
        <strain evidence="2 3">MCCC 1A02616</strain>
    </source>
</reference>
<accession>A0A367U7E9</accession>
<sequence length="142" mass="15569">MFCGSLIAGTLLILIMIVNCEMRAGKIFTKPIFSQMKKRLPGRAEEGSWPETGRPLRRGLRDAASSFLFDFFEKVLDLFFCLWHKRKINGRNAPGPKPAKPDALCGFLRLGPDQRGHQGAGTKTQTGMGMQTGGKETGRAAG</sequence>
<gene>
    <name evidence="2" type="ORF">TH5_20875</name>
</gene>
<evidence type="ECO:0000313" key="2">
    <source>
        <dbReference type="EMBL" id="RCK04226.1"/>
    </source>
</evidence>
<dbReference type="AlphaFoldDB" id="A0A367U7E9"/>
<keyword evidence="3" id="KW-1185">Reference proteome</keyword>
<dbReference type="EMBL" id="JPWA01000034">
    <property type="protein sequence ID" value="RCK04226.1"/>
    <property type="molecule type" value="Genomic_DNA"/>
</dbReference>
<name>A0A367U7E9_9PROT</name>
<organism evidence="2 3">
    <name type="scientific">Thalassospira xianhensis MCCC 1A02616</name>
    <dbReference type="NCBI Taxonomy" id="1177929"/>
    <lineage>
        <taxon>Bacteria</taxon>
        <taxon>Pseudomonadati</taxon>
        <taxon>Pseudomonadota</taxon>
        <taxon>Alphaproteobacteria</taxon>
        <taxon>Rhodospirillales</taxon>
        <taxon>Thalassospiraceae</taxon>
        <taxon>Thalassospira</taxon>
    </lineage>
</organism>
<evidence type="ECO:0000313" key="3">
    <source>
        <dbReference type="Proteomes" id="UP000252419"/>
    </source>
</evidence>